<reference evidence="2 3" key="1">
    <citation type="submission" date="2023-07" db="EMBL/GenBank/DDBJ databases">
        <title>Genomic Encyclopedia of Type Strains, Phase IV (KMG-IV): sequencing the most valuable type-strain genomes for metagenomic binning, comparative biology and taxonomic classification.</title>
        <authorList>
            <person name="Goeker M."/>
        </authorList>
    </citation>
    <scope>NUCLEOTIDE SEQUENCE [LARGE SCALE GENOMIC DNA]</scope>
    <source>
        <strain evidence="2 3">B6-8</strain>
    </source>
</reference>
<accession>A0ABU0H8I3</accession>
<evidence type="ECO:0000313" key="2">
    <source>
        <dbReference type="EMBL" id="MDQ0438163.1"/>
    </source>
</evidence>
<proteinExistence type="predicted"/>
<comment type="caution">
    <text evidence="2">The sequence shown here is derived from an EMBL/GenBank/DDBJ whole genome shotgun (WGS) entry which is preliminary data.</text>
</comment>
<feature type="transmembrane region" description="Helical" evidence="1">
    <location>
        <begin position="41"/>
        <end position="62"/>
    </location>
</feature>
<dbReference type="Proteomes" id="UP001241603">
    <property type="component" value="Unassembled WGS sequence"/>
</dbReference>
<keyword evidence="1" id="KW-1133">Transmembrane helix</keyword>
<gene>
    <name evidence="2" type="ORF">QO014_002555</name>
</gene>
<dbReference type="EMBL" id="JAUSVO010000003">
    <property type="protein sequence ID" value="MDQ0438163.1"/>
    <property type="molecule type" value="Genomic_DNA"/>
</dbReference>
<protein>
    <submittedName>
        <fullName evidence="2">Uncharacterized protein</fullName>
    </submittedName>
</protein>
<organism evidence="2 3">
    <name type="scientific">Kaistia dalseonensis</name>
    <dbReference type="NCBI Taxonomy" id="410840"/>
    <lineage>
        <taxon>Bacteria</taxon>
        <taxon>Pseudomonadati</taxon>
        <taxon>Pseudomonadota</taxon>
        <taxon>Alphaproteobacteria</taxon>
        <taxon>Hyphomicrobiales</taxon>
        <taxon>Kaistiaceae</taxon>
        <taxon>Kaistia</taxon>
    </lineage>
</organism>
<keyword evidence="1" id="KW-0812">Transmembrane</keyword>
<evidence type="ECO:0000256" key="1">
    <source>
        <dbReference type="SAM" id="Phobius"/>
    </source>
</evidence>
<keyword evidence="1" id="KW-0472">Membrane</keyword>
<keyword evidence="3" id="KW-1185">Reference proteome</keyword>
<sequence length="63" mass="6912">MVEVGFSLFPFLLYGGAVMIAVMMAQAFWPSEILQDAHHQRLYWTGVIAALALLGLFVNTIAA</sequence>
<evidence type="ECO:0000313" key="3">
    <source>
        <dbReference type="Proteomes" id="UP001241603"/>
    </source>
</evidence>
<feature type="transmembrane region" description="Helical" evidence="1">
    <location>
        <begin position="6"/>
        <end position="29"/>
    </location>
</feature>
<dbReference type="RefSeq" id="WP_266349070.1">
    <property type="nucleotide sequence ID" value="NZ_JAPKNG010000003.1"/>
</dbReference>
<name>A0ABU0H8I3_9HYPH</name>